<dbReference type="PANTHER" id="PTHR13019:SF25">
    <property type="entry name" value="GOLGI APPARATUS MEMBRANE PROTEIN TVP23 HOMOLOG"/>
    <property type="match status" value="1"/>
</dbReference>
<dbReference type="GO" id="GO:0000139">
    <property type="term" value="C:Golgi membrane"/>
    <property type="evidence" value="ECO:0007669"/>
    <property type="project" value="TreeGrafter"/>
</dbReference>
<comment type="subcellular location">
    <subcellularLocation>
        <location evidence="1 6">Membrane</location>
        <topology evidence="1 6">Multi-pass membrane protein</topology>
    </subcellularLocation>
</comment>
<dbReference type="GO" id="GO:0016192">
    <property type="term" value="P:vesicle-mediated transport"/>
    <property type="evidence" value="ECO:0007669"/>
    <property type="project" value="TreeGrafter"/>
</dbReference>
<dbReference type="Pfam" id="PF05832">
    <property type="entry name" value="DUF846"/>
    <property type="match status" value="1"/>
</dbReference>
<gene>
    <name evidence="7" type="primary">FA18A</name>
</gene>
<name>D3PJ12_LEPSM</name>
<evidence type="ECO:0000313" key="7">
    <source>
        <dbReference type="EMBL" id="ADD38548.1"/>
    </source>
</evidence>
<organism evidence="7">
    <name type="scientific">Lepeophtheirus salmonis</name>
    <name type="common">Salmon louse</name>
    <name type="synonym">Caligus salmonis</name>
    <dbReference type="NCBI Taxonomy" id="72036"/>
    <lineage>
        <taxon>Eukaryota</taxon>
        <taxon>Metazoa</taxon>
        <taxon>Ecdysozoa</taxon>
        <taxon>Arthropoda</taxon>
        <taxon>Crustacea</taxon>
        <taxon>Multicrustacea</taxon>
        <taxon>Hexanauplia</taxon>
        <taxon>Copepoda</taxon>
        <taxon>Siphonostomatoida</taxon>
        <taxon>Caligidae</taxon>
        <taxon>Lepeophtheirus</taxon>
    </lineage>
</organism>
<dbReference type="EMBL" id="BT121618">
    <property type="protein sequence ID" value="ADD38548.1"/>
    <property type="molecule type" value="mRNA"/>
</dbReference>
<dbReference type="PANTHER" id="PTHR13019">
    <property type="entry name" value="GOLGI APPARATUS MEMBRANE PROTEIN TVP23"/>
    <property type="match status" value="1"/>
</dbReference>
<evidence type="ECO:0000256" key="4">
    <source>
        <dbReference type="ARBA" id="ARBA00022989"/>
    </source>
</evidence>
<evidence type="ECO:0000256" key="1">
    <source>
        <dbReference type="ARBA" id="ARBA00004141"/>
    </source>
</evidence>
<sequence length="206" mass="23841">MNSFDPPNDFGGSGSAGTRVILNPTTTFFHLFFRFFSIFLYVFANYLYSFTSAFVFLLLLMSMDFWVVKNVTGRIMAGLRWWNYVDENGEARWIFESRGKDSEHVHSSTEIKIFWGTLVLTPLVWILFIFTSFWRLNFQWIVLPFIGILFTGTNFLGYLRCKFQNGDTPLGKNPQSYLQRKVISNFVSGLMSMKPKPSSSGNFQTV</sequence>
<evidence type="ECO:0000256" key="5">
    <source>
        <dbReference type="ARBA" id="ARBA00023136"/>
    </source>
</evidence>
<feature type="transmembrane region" description="Helical" evidence="6">
    <location>
        <begin position="38"/>
        <end position="60"/>
    </location>
</feature>
<accession>D3PJ12</accession>
<feature type="transmembrane region" description="Helical" evidence="6">
    <location>
        <begin position="113"/>
        <end position="134"/>
    </location>
</feature>
<reference evidence="8" key="2">
    <citation type="submission" date="2014-05" db="EMBL/GenBank/DDBJ databases">
        <authorList>
            <person name="Chronopoulou M."/>
        </authorList>
    </citation>
    <scope>NUCLEOTIDE SEQUENCE</scope>
    <source>
        <tissue evidence="8">Whole organism</tissue>
    </source>
</reference>
<reference evidence="7" key="1">
    <citation type="submission" date="2010-03" db="EMBL/GenBank/DDBJ databases">
        <title>Atlantic Lepeophtheirus salmonis ESTs and full-length cDNAs.</title>
        <authorList>
            <person name="Yasuike M."/>
            <person name="von Schalburg K."/>
            <person name="Cooper G."/>
            <person name="Leong J."/>
            <person name="Nilsen F."/>
            <person name="Jones S.R.M."/>
            <person name="Koop B.F."/>
        </authorList>
    </citation>
    <scope>NUCLEOTIDE SEQUENCE</scope>
    <source>
        <strain evidence="7">Atlantic form</strain>
        <tissue evidence="7">Mixed tissue</tissue>
    </source>
</reference>
<keyword evidence="4 6" id="KW-1133">Transmembrane helix</keyword>
<evidence type="ECO:0000256" key="6">
    <source>
        <dbReference type="RuleBase" id="RU361206"/>
    </source>
</evidence>
<dbReference type="InterPro" id="IPR008564">
    <property type="entry name" value="TVP23-like"/>
</dbReference>
<proteinExistence type="evidence at transcript level"/>
<dbReference type="AlphaFoldDB" id="D3PJ12"/>
<evidence type="ECO:0000313" key="8">
    <source>
        <dbReference type="EMBL" id="CDW40891.1"/>
    </source>
</evidence>
<evidence type="ECO:0000256" key="3">
    <source>
        <dbReference type="ARBA" id="ARBA00022692"/>
    </source>
</evidence>
<dbReference type="EMBL" id="HACA01023530">
    <property type="protein sequence ID" value="CDW40891.1"/>
    <property type="molecule type" value="Transcribed_RNA"/>
</dbReference>
<evidence type="ECO:0000256" key="2">
    <source>
        <dbReference type="ARBA" id="ARBA00005467"/>
    </source>
</evidence>
<keyword evidence="3 6" id="KW-0812">Transmembrane</keyword>
<dbReference type="OrthoDB" id="2151161at2759"/>
<comment type="similarity">
    <text evidence="2 6">Belongs to the TVP23 family.</text>
</comment>
<keyword evidence="5 6" id="KW-0472">Membrane</keyword>
<dbReference type="GO" id="GO:0009306">
    <property type="term" value="P:protein secretion"/>
    <property type="evidence" value="ECO:0007669"/>
    <property type="project" value="TreeGrafter"/>
</dbReference>
<protein>
    <recommendedName>
        <fullName evidence="6">Golgi apparatus membrane protein TVP23 homolog</fullName>
    </recommendedName>
</protein>
<feature type="transmembrane region" description="Helical" evidence="6">
    <location>
        <begin position="140"/>
        <end position="159"/>
    </location>
</feature>